<evidence type="ECO:0000313" key="2">
    <source>
        <dbReference type="EMBL" id="NIH57402.1"/>
    </source>
</evidence>
<dbReference type="InterPro" id="IPR025420">
    <property type="entry name" value="DUF4143"/>
</dbReference>
<accession>A0ABX0SG88</accession>
<reference evidence="2 3" key="1">
    <citation type="submission" date="2020-02" db="EMBL/GenBank/DDBJ databases">
        <title>Sequencing the genomes of 1000 actinobacteria strains.</title>
        <authorList>
            <person name="Klenk H.-P."/>
        </authorList>
    </citation>
    <scope>NUCLEOTIDE SEQUENCE [LARGE SCALE GENOMIC DNA]</scope>
    <source>
        <strain evidence="2 3">DSM 19609</strain>
    </source>
</reference>
<evidence type="ECO:0000259" key="1">
    <source>
        <dbReference type="Pfam" id="PF13635"/>
    </source>
</evidence>
<sequence>MTRRIEADSSIAVGPAAAPELFDFAARMHLVEDQPAWSPQLRSRSVLVQTPKRHMADPSLAAALLGAGTSRLLTEPRTLGFLYEGQVVHDLRVYAQAIGARGVFHYRDTKGRDEIDAVVEAADGRWIAVEAKLGESAVDAAARNLLRVTAKIARPPSACVVVVPTGVAHRRGDGVFVVPITVLGA</sequence>
<proteinExistence type="predicted"/>
<dbReference type="Pfam" id="PF13635">
    <property type="entry name" value="DUF4143"/>
    <property type="match status" value="1"/>
</dbReference>
<name>A0ABX0SG88_9ACTN</name>
<evidence type="ECO:0000313" key="3">
    <source>
        <dbReference type="Proteomes" id="UP000749311"/>
    </source>
</evidence>
<dbReference type="Proteomes" id="UP000749311">
    <property type="component" value="Unassembled WGS sequence"/>
</dbReference>
<protein>
    <recommendedName>
        <fullName evidence="1">DUF4143 domain-containing protein</fullName>
    </recommendedName>
</protein>
<gene>
    <name evidence="2" type="ORF">FB473_002047</name>
</gene>
<feature type="domain" description="DUF4143" evidence="1">
    <location>
        <begin position="20"/>
        <end position="133"/>
    </location>
</feature>
<comment type="caution">
    <text evidence="2">The sequence shown here is derived from an EMBL/GenBank/DDBJ whole genome shotgun (WGS) entry which is preliminary data.</text>
</comment>
<organism evidence="2 3">
    <name type="scientific">Brooklawnia cerclae</name>
    <dbReference type="NCBI Taxonomy" id="349934"/>
    <lineage>
        <taxon>Bacteria</taxon>
        <taxon>Bacillati</taxon>
        <taxon>Actinomycetota</taxon>
        <taxon>Actinomycetes</taxon>
        <taxon>Propionibacteriales</taxon>
        <taxon>Propionibacteriaceae</taxon>
        <taxon>Brooklawnia</taxon>
    </lineage>
</organism>
<dbReference type="EMBL" id="JAAMOZ010000001">
    <property type="protein sequence ID" value="NIH57402.1"/>
    <property type="molecule type" value="Genomic_DNA"/>
</dbReference>
<dbReference type="PANTHER" id="PTHR43566:SF1">
    <property type="entry name" value="AAA+ ATPASE DOMAIN-CONTAINING PROTEIN"/>
    <property type="match status" value="1"/>
</dbReference>
<keyword evidence="3" id="KW-1185">Reference proteome</keyword>
<dbReference type="PANTHER" id="PTHR43566">
    <property type="entry name" value="CONSERVED PROTEIN"/>
    <property type="match status" value="1"/>
</dbReference>